<proteinExistence type="predicted"/>
<protein>
    <submittedName>
        <fullName evidence="1">Uncharacterized protein</fullName>
    </submittedName>
</protein>
<gene>
    <name evidence="1" type="ORF">S01H1_83889</name>
</gene>
<feature type="non-terminal residue" evidence="1">
    <location>
        <position position="1"/>
    </location>
</feature>
<dbReference type="EMBL" id="BARS01057134">
    <property type="protein sequence ID" value="GAG48871.1"/>
    <property type="molecule type" value="Genomic_DNA"/>
</dbReference>
<evidence type="ECO:0000313" key="1">
    <source>
        <dbReference type="EMBL" id="GAG48871.1"/>
    </source>
</evidence>
<accession>X0ZKQ4</accession>
<organism evidence="1">
    <name type="scientific">marine sediment metagenome</name>
    <dbReference type="NCBI Taxonomy" id="412755"/>
    <lineage>
        <taxon>unclassified sequences</taxon>
        <taxon>metagenomes</taxon>
        <taxon>ecological metagenomes</taxon>
    </lineage>
</organism>
<name>X0ZKQ4_9ZZZZ</name>
<dbReference type="AlphaFoldDB" id="X0ZKQ4"/>
<sequence length="140" mass="15112">RLSPYGDIYEELFAIRGGEDRNLTEIREILASTGVVLADDAITSGKYDESTAFPLVAADSASTQIARVGADSDTLETLSDQLDTVLTRANFVDLQTKAVTTRDATDETNPTQYTMGTSGNQETVNVAYTEDYKADTETVA</sequence>
<comment type="caution">
    <text evidence="1">The sequence shown here is derived from an EMBL/GenBank/DDBJ whole genome shotgun (WGS) entry which is preliminary data.</text>
</comment>
<reference evidence="1" key="1">
    <citation type="journal article" date="2014" name="Front. Microbiol.">
        <title>High frequency of phylogenetically diverse reductive dehalogenase-homologous genes in deep subseafloor sedimentary metagenomes.</title>
        <authorList>
            <person name="Kawai M."/>
            <person name="Futagami T."/>
            <person name="Toyoda A."/>
            <person name="Takaki Y."/>
            <person name="Nishi S."/>
            <person name="Hori S."/>
            <person name="Arai W."/>
            <person name="Tsubouchi T."/>
            <person name="Morono Y."/>
            <person name="Uchiyama I."/>
            <person name="Ito T."/>
            <person name="Fujiyama A."/>
            <person name="Inagaki F."/>
            <person name="Takami H."/>
        </authorList>
    </citation>
    <scope>NUCLEOTIDE SEQUENCE</scope>
    <source>
        <strain evidence="1">Expedition CK06-06</strain>
    </source>
</reference>